<evidence type="ECO:0000313" key="2">
    <source>
        <dbReference type="Proteomes" id="UP001165064"/>
    </source>
</evidence>
<gene>
    <name evidence="1" type="ORF">Amon02_000736800</name>
</gene>
<dbReference type="Proteomes" id="UP001165064">
    <property type="component" value="Unassembled WGS sequence"/>
</dbReference>
<comment type="caution">
    <text evidence="1">The sequence shown here is derived from an EMBL/GenBank/DDBJ whole genome shotgun (WGS) entry which is preliminary data.</text>
</comment>
<sequence>MLTSLPPYYDEDINSMYRKILNDPLVFPQEMDVNTKDLISKLLIRDPKKRLGYNGVEEIKSHAFFKDIDWEKLNSKGYIPPYKPQVKDSSDISNISSEFTNERPMDSVVDDFLSESVQKQFGGWTYVGSFTGGAGN</sequence>
<name>A0ACB5TBZ3_AMBMO</name>
<protein>
    <submittedName>
        <fullName evidence="1">Unnamed protein product</fullName>
    </submittedName>
</protein>
<evidence type="ECO:0000313" key="1">
    <source>
        <dbReference type="EMBL" id="GME85096.1"/>
    </source>
</evidence>
<organism evidence="1 2">
    <name type="scientific">Ambrosiozyma monospora</name>
    <name type="common">Yeast</name>
    <name type="synonym">Endomycopsis monosporus</name>
    <dbReference type="NCBI Taxonomy" id="43982"/>
    <lineage>
        <taxon>Eukaryota</taxon>
        <taxon>Fungi</taxon>
        <taxon>Dikarya</taxon>
        <taxon>Ascomycota</taxon>
        <taxon>Saccharomycotina</taxon>
        <taxon>Pichiomycetes</taxon>
        <taxon>Pichiales</taxon>
        <taxon>Pichiaceae</taxon>
        <taxon>Ambrosiozyma</taxon>
    </lineage>
</organism>
<keyword evidence="2" id="KW-1185">Reference proteome</keyword>
<dbReference type="EMBL" id="BSXS01006111">
    <property type="protein sequence ID" value="GME85096.1"/>
    <property type="molecule type" value="Genomic_DNA"/>
</dbReference>
<reference evidence="1" key="1">
    <citation type="submission" date="2023-04" db="EMBL/GenBank/DDBJ databases">
        <title>Ambrosiozyma monospora NBRC 10751.</title>
        <authorList>
            <person name="Ichikawa N."/>
            <person name="Sato H."/>
            <person name="Tonouchi N."/>
        </authorList>
    </citation>
    <scope>NUCLEOTIDE SEQUENCE</scope>
    <source>
        <strain evidence="1">NBRC 10751</strain>
    </source>
</reference>
<accession>A0ACB5TBZ3</accession>
<proteinExistence type="predicted"/>